<evidence type="ECO:0000259" key="1">
    <source>
        <dbReference type="PROSITE" id="PS51186"/>
    </source>
</evidence>
<comment type="caution">
    <text evidence="2">The sequence shown here is derived from an EMBL/GenBank/DDBJ whole genome shotgun (WGS) entry which is preliminary data.</text>
</comment>
<accession>A0ABW6KI30</accession>
<reference evidence="2 3" key="1">
    <citation type="submission" date="2024-08" db="EMBL/GenBank/DDBJ databases">
        <title>Two novel Cytobacillus novel species.</title>
        <authorList>
            <person name="Liu G."/>
        </authorList>
    </citation>
    <scope>NUCLEOTIDE SEQUENCE [LARGE SCALE GENOMIC DNA]</scope>
    <source>
        <strain evidence="2 3">FJAT-54145</strain>
    </source>
</reference>
<name>A0ABW6KI30_9BACI</name>
<organism evidence="2 3">
    <name type="scientific">Cytobacillus spartinae</name>
    <dbReference type="NCBI Taxonomy" id="3299023"/>
    <lineage>
        <taxon>Bacteria</taxon>
        <taxon>Bacillati</taxon>
        <taxon>Bacillota</taxon>
        <taxon>Bacilli</taxon>
        <taxon>Bacillales</taxon>
        <taxon>Bacillaceae</taxon>
        <taxon>Cytobacillus</taxon>
    </lineage>
</organism>
<dbReference type="RefSeq" id="WP_389363624.1">
    <property type="nucleotide sequence ID" value="NZ_JBIACK010000014.1"/>
</dbReference>
<dbReference type="Proteomes" id="UP001601059">
    <property type="component" value="Unassembled WGS sequence"/>
</dbReference>
<dbReference type="SUPFAM" id="SSF55729">
    <property type="entry name" value="Acyl-CoA N-acyltransferases (Nat)"/>
    <property type="match status" value="1"/>
</dbReference>
<dbReference type="Pfam" id="PF00583">
    <property type="entry name" value="Acetyltransf_1"/>
    <property type="match status" value="1"/>
</dbReference>
<keyword evidence="2" id="KW-0012">Acyltransferase</keyword>
<sequence>MKFIKSNKTYIPIELAIMNSQPEHNLVSEDRELLTDEDLLEEHEEHKDKKERYLISLDDEFIGIVDFIMENPRDLKPWLGLFIVHKNWEGKGVAQEAYTWYENLMKARGVGEVRLGCFKNNLKGLTFWRRQKYEIVKEIDFKEKPMFVLEKKLS</sequence>
<dbReference type="EMBL" id="JBIACK010000014">
    <property type="protein sequence ID" value="MFE8703252.1"/>
    <property type="molecule type" value="Genomic_DNA"/>
</dbReference>
<evidence type="ECO:0000313" key="3">
    <source>
        <dbReference type="Proteomes" id="UP001601059"/>
    </source>
</evidence>
<evidence type="ECO:0000313" key="2">
    <source>
        <dbReference type="EMBL" id="MFE8703252.1"/>
    </source>
</evidence>
<dbReference type="EC" id="2.3.1.-" evidence="2"/>
<dbReference type="Gene3D" id="3.40.630.30">
    <property type="match status" value="1"/>
</dbReference>
<dbReference type="GO" id="GO:0016746">
    <property type="term" value="F:acyltransferase activity"/>
    <property type="evidence" value="ECO:0007669"/>
    <property type="project" value="UniProtKB-KW"/>
</dbReference>
<keyword evidence="2" id="KW-0808">Transferase</keyword>
<feature type="domain" description="N-acetyltransferase" evidence="1">
    <location>
        <begin position="13"/>
        <end position="154"/>
    </location>
</feature>
<proteinExistence type="predicted"/>
<gene>
    <name evidence="2" type="ORF">ACFYKX_21975</name>
</gene>
<dbReference type="PROSITE" id="PS51186">
    <property type="entry name" value="GNAT"/>
    <property type="match status" value="1"/>
</dbReference>
<protein>
    <submittedName>
        <fullName evidence="2">GNAT family N-acetyltransferase</fullName>
        <ecNumber evidence="2">2.3.1.-</ecNumber>
    </submittedName>
</protein>
<dbReference type="CDD" id="cd04301">
    <property type="entry name" value="NAT_SF"/>
    <property type="match status" value="1"/>
</dbReference>
<dbReference type="InterPro" id="IPR016181">
    <property type="entry name" value="Acyl_CoA_acyltransferase"/>
</dbReference>
<keyword evidence="3" id="KW-1185">Reference proteome</keyword>
<dbReference type="InterPro" id="IPR000182">
    <property type="entry name" value="GNAT_dom"/>
</dbReference>